<evidence type="ECO:0000313" key="1">
    <source>
        <dbReference type="EMBL" id="GFY59548.1"/>
    </source>
</evidence>
<sequence length="99" mass="11543">MFYLERVILYSPKKNVQANYLKKPTIRTNWNKHRKQPDSADKLFPYYPQKGRKILRILVCSRAIANCRKAFSMPADRLIGYERNLSNMSGINSIKPGPL</sequence>
<name>A0A8X6XUX2_9ARAC</name>
<keyword evidence="2" id="KW-1185">Reference proteome</keyword>
<accession>A0A8X6XUX2</accession>
<gene>
    <name evidence="1" type="ORF">TNIN_388461</name>
</gene>
<comment type="caution">
    <text evidence="1">The sequence shown here is derived from an EMBL/GenBank/DDBJ whole genome shotgun (WGS) entry which is preliminary data.</text>
</comment>
<evidence type="ECO:0000313" key="2">
    <source>
        <dbReference type="Proteomes" id="UP000886998"/>
    </source>
</evidence>
<proteinExistence type="predicted"/>
<reference evidence="1" key="1">
    <citation type="submission" date="2020-08" db="EMBL/GenBank/DDBJ databases">
        <title>Multicomponent nature underlies the extraordinary mechanical properties of spider dragline silk.</title>
        <authorList>
            <person name="Kono N."/>
            <person name="Nakamura H."/>
            <person name="Mori M."/>
            <person name="Yoshida Y."/>
            <person name="Ohtoshi R."/>
            <person name="Malay A.D."/>
            <person name="Moran D.A.P."/>
            <person name="Tomita M."/>
            <person name="Numata K."/>
            <person name="Arakawa K."/>
        </authorList>
    </citation>
    <scope>NUCLEOTIDE SEQUENCE</scope>
</reference>
<organism evidence="1 2">
    <name type="scientific">Trichonephila inaurata madagascariensis</name>
    <dbReference type="NCBI Taxonomy" id="2747483"/>
    <lineage>
        <taxon>Eukaryota</taxon>
        <taxon>Metazoa</taxon>
        <taxon>Ecdysozoa</taxon>
        <taxon>Arthropoda</taxon>
        <taxon>Chelicerata</taxon>
        <taxon>Arachnida</taxon>
        <taxon>Araneae</taxon>
        <taxon>Araneomorphae</taxon>
        <taxon>Entelegynae</taxon>
        <taxon>Araneoidea</taxon>
        <taxon>Nephilidae</taxon>
        <taxon>Trichonephila</taxon>
        <taxon>Trichonephila inaurata</taxon>
    </lineage>
</organism>
<dbReference type="EMBL" id="BMAV01012673">
    <property type="protein sequence ID" value="GFY59548.1"/>
    <property type="molecule type" value="Genomic_DNA"/>
</dbReference>
<protein>
    <submittedName>
        <fullName evidence="1">Uncharacterized protein</fullName>
    </submittedName>
</protein>
<dbReference type="AlphaFoldDB" id="A0A8X6XUX2"/>
<dbReference type="Proteomes" id="UP000886998">
    <property type="component" value="Unassembled WGS sequence"/>
</dbReference>